<dbReference type="InterPro" id="IPR001789">
    <property type="entry name" value="Sig_transdc_resp-reg_receiver"/>
</dbReference>
<dbReference type="EMBL" id="JANRHJ010000001">
    <property type="protein sequence ID" value="MCR8872500.1"/>
    <property type="molecule type" value="Genomic_DNA"/>
</dbReference>
<dbReference type="Pfam" id="PF07495">
    <property type="entry name" value="Y_Y_Y"/>
    <property type="match status" value="1"/>
</dbReference>
<evidence type="ECO:0000256" key="11">
    <source>
        <dbReference type="ARBA" id="ARBA00023163"/>
    </source>
</evidence>
<reference evidence="18 19" key="1">
    <citation type="submission" date="2022-08" db="EMBL/GenBank/DDBJ databases">
        <authorList>
            <person name="Zeman M."/>
            <person name="Kubasova T."/>
        </authorList>
    </citation>
    <scope>NUCLEOTIDE SEQUENCE [LARGE SCALE GENOMIC DNA]</scope>
    <source>
        <strain evidence="18 19">ET62</strain>
    </source>
</reference>
<feature type="coiled-coil region" evidence="13">
    <location>
        <begin position="1189"/>
        <end position="1216"/>
    </location>
</feature>
<evidence type="ECO:0000256" key="9">
    <source>
        <dbReference type="ARBA" id="ARBA00023015"/>
    </source>
</evidence>
<evidence type="ECO:0000256" key="5">
    <source>
        <dbReference type="ARBA" id="ARBA00022741"/>
    </source>
</evidence>
<evidence type="ECO:0000256" key="4">
    <source>
        <dbReference type="ARBA" id="ARBA00022679"/>
    </source>
</evidence>
<dbReference type="Gene3D" id="3.30.565.10">
    <property type="entry name" value="Histidine kinase-like ATPase, C-terminal domain"/>
    <property type="match status" value="1"/>
</dbReference>
<organism evidence="18 19">
    <name type="scientific">Phocaeicola barnesiae</name>
    <dbReference type="NCBI Taxonomy" id="376804"/>
    <lineage>
        <taxon>Bacteria</taxon>
        <taxon>Pseudomonadati</taxon>
        <taxon>Bacteroidota</taxon>
        <taxon>Bacteroidia</taxon>
        <taxon>Bacteroidales</taxon>
        <taxon>Bacteroidaceae</taxon>
        <taxon>Phocaeicola</taxon>
    </lineage>
</organism>
<evidence type="ECO:0000256" key="8">
    <source>
        <dbReference type="ARBA" id="ARBA00023012"/>
    </source>
</evidence>
<dbReference type="InterPro" id="IPR009057">
    <property type="entry name" value="Homeodomain-like_sf"/>
</dbReference>
<evidence type="ECO:0000256" key="13">
    <source>
        <dbReference type="SAM" id="Coils"/>
    </source>
</evidence>
<keyword evidence="8" id="KW-0902">Two-component regulatory system</keyword>
<keyword evidence="3 12" id="KW-0597">Phosphoprotein</keyword>
<dbReference type="Gene3D" id="3.40.50.2300">
    <property type="match status" value="1"/>
</dbReference>
<dbReference type="SUPFAM" id="SSF55874">
    <property type="entry name" value="ATPase domain of HSP90 chaperone/DNA topoisomerase II/histidine kinase"/>
    <property type="match status" value="1"/>
</dbReference>
<feature type="domain" description="Response regulatory" evidence="17">
    <location>
        <begin position="1085"/>
        <end position="1200"/>
    </location>
</feature>
<feature type="domain" description="HTH araC/xylS-type" evidence="15">
    <location>
        <begin position="1236"/>
        <end position="1334"/>
    </location>
</feature>
<dbReference type="GO" id="GO:0000155">
    <property type="term" value="F:phosphorelay sensor kinase activity"/>
    <property type="evidence" value="ECO:0007669"/>
    <property type="project" value="InterPro"/>
</dbReference>
<dbReference type="GO" id="GO:0003700">
    <property type="term" value="F:DNA-binding transcription factor activity"/>
    <property type="evidence" value="ECO:0007669"/>
    <property type="project" value="InterPro"/>
</dbReference>
<keyword evidence="4" id="KW-0808">Transferase</keyword>
<evidence type="ECO:0000313" key="19">
    <source>
        <dbReference type="Proteomes" id="UP001204579"/>
    </source>
</evidence>
<evidence type="ECO:0000259" key="16">
    <source>
        <dbReference type="PROSITE" id="PS50109"/>
    </source>
</evidence>
<dbReference type="InterPro" id="IPR036890">
    <property type="entry name" value="HATPase_C_sf"/>
</dbReference>
<dbReference type="Pfam" id="PF07494">
    <property type="entry name" value="Reg_prop"/>
    <property type="match status" value="1"/>
</dbReference>
<dbReference type="GO" id="GO:0005524">
    <property type="term" value="F:ATP binding"/>
    <property type="evidence" value="ECO:0007669"/>
    <property type="project" value="UniProtKB-KW"/>
</dbReference>
<dbReference type="RefSeq" id="WP_258335111.1">
    <property type="nucleotide sequence ID" value="NZ_JANRHJ010000001.1"/>
</dbReference>
<evidence type="ECO:0000256" key="3">
    <source>
        <dbReference type="ARBA" id="ARBA00022553"/>
    </source>
</evidence>
<keyword evidence="14" id="KW-0812">Transmembrane</keyword>
<accession>A0AAW5N109</accession>
<evidence type="ECO:0000259" key="15">
    <source>
        <dbReference type="PROSITE" id="PS01124"/>
    </source>
</evidence>
<dbReference type="CDD" id="cd00146">
    <property type="entry name" value="PKD"/>
    <property type="match status" value="1"/>
</dbReference>
<dbReference type="Pfam" id="PF00072">
    <property type="entry name" value="Response_reg"/>
    <property type="match status" value="1"/>
</dbReference>
<evidence type="ECO:0000256" key="7">
    <source>
        <dbReference type="ARBA" id="ARBA00022840"/>
    </source>
</evidence>
<dbReference type="PROSITE" id="PS50109">
    <property type="entry name" value="HIS_KIN"/>
    <property type="match status" value="1"/>
</dbReference>
<evidence type="ECO:0000256" key="14">
    <source>
        <dbReference type="SAM" id="Phobius"/>
    </source>
</evidence>
<dbReference type="FunFam" id="3.30.565.10:FF:000037">
    <property type="entry name" value="Hybrid sensor histidine kinase/response regulator"/>
    <property type="match status" value="1"/>
</dbReference>
<keyword evidence="10" id="KW-0238">DNA-binding</keyword>
<keyword evidence="13" id="KW-0175">Coiled coil</keyword>
<keyword evidence="14" id="KW-0472">Membrane</keyword>
<evidence type="ECO:0000256" key="2">
    <source>
        <dbReference type="ARBA" id="ARBA00012438"/>
    </source>
</evidence>
<dbReference type="InterPro" id="IPR003661">
    <property type="entry name" value="HisK_dim/P_dom"/>
</dbReference>
<dbReference type="PANTHER" id="PTHR43547">
    <property type="entry name" value="TWO-COMPONENT HISTIDINE KINASE"/>
    <property type="match status" value="1"/>
</dbReference>
<dbReference type="Gene3D" id="2.130.10.10">
    <property type="entry name" value="YVTN repeat-like/Quinoprotein amine dehydrogenase"/>
    <property type="match status" value="2"/>
</dbReference>
<proteinExistence type="predicted"/>
<dbReference type="InterPro" id="IPR011123">
    <property type="entry name" value="Y_Y_Y"/>
</dbReference>
<dbReference type="InterPro" id="IPR013783">
    <property type="entry name" value="Ig-like_fold"/>
</dbReference>
<keyword evidence="7" id="KW-0067">ATP-binding</keyword>
<dbReference type="PROSITE" id="PS50110">
    <property type="entry name" value="RESPONSE_REGULATORY"/>
    <property type="match status" value="1"/>
</dbReference>
<keyword evidence="11" id="KW-0804">Transcription</keyword>
<dbReference type="GO" id="GO:0043565">
    <property type="term" value="F:sequence-specific DNA binding"/>
    <property type="evidence" value="ECO:0007669"/>
    <property type="project" value="InterPro"/>
</dbReference>
<dbReference type="SUPFAM" id="SSF101898">
    <property type="entry name" value="NHL repeat"/>
    <property type="match status" value="1"/>
</dbReference>
<dbReference type="SUPFAM" id="SSF52172">
    <property type="entry name" value="CheY-like"/>
    <property type="match status" value="1"/>
</dbReference>
<keyword evidence="5" id="KW-0547">Nucleotide-binding</keyword>
<evidence type="ECO:0000313" key="18">
    <source>
        <dbReference type="EMBL" id="MCR8872500.1"/>
    </source>
</evidence>
<evidence type="ECO:0000256" key="12">
    <source>
        <dbReference type="PROSITE-ProRule" id="PRU00169"/>
    </source>
</evidence>
<dbReference type="SMART" id="SM00387">
    <property type="entry name" value="HATPase_c"/>
    <property type="match status" value="1"/>
</dbReference>
<feature type="modified residue" description="4-aspartylphosphate" evidence="12">
    <location>
        <position position="1133"/>
    </location>
</feature>
<feature type="domain" description="Histidine kinase" evidence="16">
    <location>
        <begin position="819"/>
        <end position="1036"/>
    </location>
</feature>
<dbReference type="InterPro" id="IPR036097">
    <property type="entry name" value="HisK_dim/P_sf"/>
</dbReference>
<dbReference type="InterPro" id="IPR004358">
    <property type="entry name" value="Sig_transdc_His_kin-like_C"/>
</dbReference>
<dbReference type="InterPro" id="IPR003594">
    <property type="entry name" value="HATPase_dom"/>
</dbReference>
<evidence type="ECO:0000256" key="1">
    <source>
        <dbReference type="ARBA" id="ARBA00000085"/>
    </source>
</evidence>
<keyword evidence="9" id="KW-0805">Transcription regulation</keyword>
<dbReference type="InterPro" id="IPR018062">
    <property type="entry name" value="HTH_AraC-typ_CS"/>
</dbReference>
<dbReference type="Pfam" id="PF02518">
    <property type="entry name" value="HATPase_c"/>
    <property type="match status" value="1"/>
</dbReference>
<gene>
    <name evidence="18" type="ORF">NW209_00425</name>
</gene>
<dbReference type="InterPro" id="IPR005467">
    <property type="entry name" value="His_kinase_dom"/>
</dbReference>
<dbReference type="SMART" id="SM00342">
    <property type="entry name" value="HTH_ARAC"/>
    <property type="match status" value="1"/>
</dbReference>
<comment type="catalytic activity">
    <reaction evidence="1">
        <text>ATP + protein L-histidine = ADP + protein N-phospho-L-histidine.</text>
        <dbReference type="EC" id="2.7.13.3"/>
    </reaction>
</comment>
<dbReference type="Gene3D" id="1.10.10.60">
    <property type="entry name" value="Homeodomain-like"/>
    <property type="match status" value="1"/>
</dbReference>
<dbReference type="FunFam" id="2.60.40.10:FF:000791">
    <property type="entry name" value="Two-component system sensor histidine kinase/response regulator"/>
    <property type="match status" value="1"/>
</dbReference>
<comment type="caution">
    <text evidence="18">The sequence shown here is derived from an EMBL/GenBank/DDBJ whole genome shotgun (WGS) entry which is preliminary data.</text>
</comment>
<evidence type="ECO:0000256" key="10">
    <source>
        <dbReference type="ARBA" id="ARBA00023125"/>
    </source>
</evidence>
<dbReference type="CDD" id="cd00082">
    <property type="entry name" value="HisKA"/>
    <property type="match status" value="1"/>
</dbReference>
<dbReference type="SMART" id="SM00388">
    <property type="entry name" value="HisKA"/>
    <property type="match status" value="1"/>
</dbReference>
<keyword evidence="14" id="KW-1133">Transmembrane helix</keyword>
<dbReference type="CDD" id="cd00075">
    <property type="entry name" value="HATPase"/>
    <property type="match status" value="1"/>
</dbReference>
<sequence length="1338" mass="154071">MIRKLSYYLSGLLFFLLTALPVPAQIYKYIGTQEGLSSRRVLAINKDSRGYMWILTHQGMDRFDGKNFTPYELRKDNKAISFFPDMNRITNSSNHDLWVYGKDGYVFQYNELQDTFKLDFDFYAQFPHLKQSPITATYFDSSDRLWFCCGNRIVRFYTDTQRFETVYEKVANEITSITEGDSSIFYFSTISDIYQVQFYPDKPSLVKRIYQNPKLRFSYLYYHPQTKQLLINTVQNSLFVYQVDKGTVLNLGNSLKDVGINVIKPYPSPGKQEVLIATDADGVYTLDMQTYQMKHLLKEDYESPNKMNGSIIKDLYVDEKRQIWNVTYPTGITIYSELYPAYTQLRHSPDRPNSLVDNRVNAILEDSDGDIWFATSNGISCYNLERNLWTNYITSYSQDTPNDNRIFISLCETDPGIIMVGGYMSGIYRINKRNHQVTFTPQMAESPRMIPDKYIRSLYKDKDGMFWMGGAYSLRKYNAGTGLSEIYNAPYPITNICTRDEKRMWIGTTQGLYIFDKESKQLTSYVDDSRIGGINTIYQTPDGRYTYLGTYSEGLFVIDNRTNQIENYNTQNSGLTSNNIYSIVPNRYGDIFMGTASCLSQLYVKKKEIINWTKEQGFPSNSFTQSAAIRTRSGKLILGSNEGAFILPDSLNLPEKFTSQMVFSNLTINYQPVHPDEKGSPLTRLINETQELTLDYDQNSFSMQVSSINYDNPSNIHYSWKLERFFDTWSQPSANGTIRYTNLSPGTYTLKVRAILMDTHQVFQERELEITVLPPFWLSYWAFTLYILLTVGAVYLYTRYQMIRKDRRISQEKINFFVHTAHDIRTPLTLIKAPLAEIQKSEQLTPEGMQNLTLALQSTDNLSNLANNLMNFQKEELYSSKVLVTRTHLNEYLSKYLQQFQQYAERKGVSLHFKPASRELEVWIDQNKIDSILRNLLSNALKYTLQGGTVTVEVGEYKGNWTLSISDTGIGIPQKDQKKLFKYLFRGANATNQLITGSGIGMLLTYRLIRNHEGKISFHSTENVGTSFLISFPIRSSRYQYEPEHTLSPDETNEITASVLNASTAQESGKEKEATQSDNRKDCPTILIVEDNIALQKFLCQSLSAHYHTMGAENGIVALEKIKTQMPDLIISDVMMPGMDGYELCNRIKTQLDTSHIPFILLTALGDQSHILSGLETKADLYVVKPFDLVVLKAHIESLLQNRELLRRQYRQQVTKLPEEPVEVQLPTSLDDEFMQRVTQIIKEELGNDLTVDVLCSRMNMSRTSFYNKLKALTGIAPNDFIRNIRMQEAALLLKTRKYTVAEVSDRMGFADPRYFTDTFKKFYGMPPSTYMKQENNV</sequence>
<dbReference type="PROSITE" id="PS01124">
    <property type="entry name" value="HTH_ARAC_FAMILY_2"/>
    <property type="match status" value="1"/>
</dbReference>
<dbReference type="SUPFAM" id="SSF63829">
    <property type="entry name" value="Calcium-dependent phosphotriesterase"/>
    <property type="match status" value="2"/>
</dbReference>
<dbReference type="EC" id="2.7.13.3" evidence="2"/>
<dbReference type="PRINTS" id="PR00344">
    <property type="entry name" value="BCTRLSENSOR"/>
</dbReference>
<feature type="transmembrane region" description="Helical" evidence="14">
    <location>
        <begin position="777"/>
        <end position="798"/>
    </location>
</feature>
<keyword evidence="19" id="KW-1185">Reference proteome</keyword>
<dbReference type="InterPro" id="IPR011006">
    <property type="entry name" value="CheY-like_superfamily"/>
</dbReference>
<dbReference type="SUPFAM" id="SSF46689">
    <property type="entry name" value="Homeodomain-like"/>
    <property type="match status" value="2"/>
</dbReference>
<dbReference type="PANTHER" id="PTHR43547:SF2">
    <property type="entry name" value="HYBRID SIGNAL TRANSDUCTION HISTIDINE KINASE C"/>
    <property type="match status" value="1"/>
</dbReference>
<dbReference type="InterPro" id="IPR011110">
    <property type="entry name" value="Reg_prop"/>
</dbReference>
<dbReference type="PROSITE" id="PS00041">
    <property type="entry name" value="HTH_ARAC_FAMILY_1"/>
    <property type="match status" value="1"/>
</dbReference>
<dbReference type="SMART" id="SM00448">
    <property type="entry name" value="REC"/>
    <property type="match status" value="1"/>
</dbReference>
<name>A0AAW5N109_9BACT</name>
<dbReference type="Gene3D" id="1.10.287.130">
    <property type="match status" value="1"/>
</dbReference>
<dbReference type="Pfam" id="PF12833">
    <property type="entry name" value="HTH_18"/>
    <property type="match status" value="1"/>
</dbReference>
<evidence type="ECO:0000259" key="17">
    <source>
        <dbReference type="PROSITE" id="PS50110"/>
    </source>
</evidence>
<evidence type="ECO:0000256" key="6">
    <source>
        <dbReference type="ARBA" id="ARBA00022777"/>
    </source>
</evidence>
<protein>
    <recommendedName>
        <fullName evidence="2">histidine kinase</fullName>
        <ecNumber evidence="2">2.7.13.3</ecNumber>
    </recommendedName>
</protein>
<dbReference type="InterPro" id="IPR015943">
    <property type="entry name" value="WD40/YVTN_repeat-like_dom_sf"/>
</dbReference>
<dbReference type="Proteomes" id="UP001204579">
    <property type="component" value="Unassembled WGS sequence"/>
</dbReference>
<keyword evidence="6" id="KW-0418">Kinase</keyword>
<dbReference type="InterPro" id="IPR018060">
    <property type="entry name" value="HTH_AraC"/>
</dbReference>
<dbReference type="Gene3D" id="2.60.40.10">
    <property type="entry name" value="Immunoglobulins"/>
    <property type="match status" value="1"/>
</dbReference>
<dbReference type="SUPFAM" id="SSF47384">
    <property type="entry name" value="Homodimeric domain of signal transducing histidine kinase"/>
    <property type="match status" value="1"/>
</dbReference>
<dbReference type="Pfam" id="PF00512">
    <property type="entry name" value="HisKA"/>
    <property type="match status" value="1"/>
</dbReference>